<comment type="caution">
    <text evidence="2">The sequence shown here is derived from an EMBL/GenBank/DDBJ whole genome shotgun (WGS) entry which is preliminary data.</text>
</comment>
<dbReference type="EMBL" id="NCKW01002213">
    <property type="protein sequence ID" value="POM77994.1"/>
    <property type="molecule type" value="Genomic_DNA"/>
</dbReference>
<feature type="region of interest" description="Disordered" evidence="1">
    <location>
        <begin position="439"/>
        <end position="470"/>
    </location>
</feature>
<reference evidence="2 3" key="1">
    <citation type="journal article" date="2017" name="Genome Biol. Evol.">
        <title>Phytophthora megakarya and P. palmivora, closely related causal agents of cacao black pod rot, underwent increases in genome sizes and gene numbers by different mechanisms.</title>
        <authorList>
            <person name="Ali S.S."/>
            <person name="Shao J."/>
            <person name="Lary D.J."/>
            <person name="Kronmiller B."/>
            <person name="Shen D."/>
            <person name="Strem M.D."/>
            <person name="Amoako-Attah I."/>
            <person name="Akrofi A.Y."/>
            <person name="Begoude B.A."/>
            <person name="Ten Hoopen G.M."/>
            <person name="Coulibaly K."/>
            <person name="Kebe B.I."/>
            <person name="Melnick R.L."/>
            <person name="Guiltinan M.J."/>
            <person name="Tyler B.M."/>
            <person name="Meinhardt L.W."/>
            <person name="Bailey B.A."/>
        </authorList>
    </citation>
    <scope>NUCLEOTIDE SEQUENCE [LARGE SCALE GENOMIC DNA]</scope>
    <source>
        <strain evidence="3">sbr112.9</strain>
    </source>
</reference>
<proteinExistence type="predicted"/>
<feature type="non-terminal residue" evidence="2">
    <location>
        <position position="470"/>
    </location>
</feature>
<feature type="region of interest" description="Disordered" evidence="1">
    <location>
        <begin position="179"/>
        <end position="270"/>
    </location>
</feature>
<protein>
    <submittedName>
        <fullName evidence="2">Uncharacterized protein</fullName>
    </submittedName>
</protein>
<dbReference type="InterPro" id="IPR021109">
    <property type="entry name" value="Peptidase_aspartic_dom_sf"/>
</dbReference>
<keyword evidence="3" id="KW-1185">Reference proteome</keyword>
<organism evidence="2 3">
    <name type="scientific">Phytophthora palmivora</name>
    <dbReference type="NCBI Taxonomy" id="4796"/>
    <lineage>
        <taxon>Eukaryota</taxon>
        <taxon>Sar</taxon>
        <taxon>Stramenopiles</taxon>
        <taxon>Oomycota</taxon>
        <taxon>Peronosporomycetes</taxon>
        <taxon>Peronosporales</taxon>
        <taxon>Peronosporaceae</taxon>
        <taxon>Phytophthora</taxon>
    </lineage>
</organism>
<name>A0A2P4YJK4_9STRA</name>
<evidence type="ECO:0000313" key="2">
    <source>
        <dbReference type="EMBL" id="POM77994.1"/>
    </source>
</evidence>
<gene>
    <name evidence="2" type="ORF">PHPALM_4542</name>
</gene>
<evidence type="ECO:0000256" key="1">
    <source>
        <dbReference type="SAM" id="MobiDB-lite"/>
    </source>
</evidence>
<dbReference type="Gene3D" id="2.40.70.10">
    <property type="entry name" value="Acid Proteases"/>
    <property type="match status" value="1"/>
</dbReference>
<dbReference type="SUPFAM" id="SSF50630">
    <property type="entry name" value="Acid proteases"/>
    <property type="match status" value="1"/>
</dbReference>
<feature type="compositionally biased region" description="Acidic residues" evidence="1">
    <location>
        <begin position="441"/>
        <end position="450"/>
    </location>
</feature>
<feature type="compositionally biased region" description="Low complexity" evidence="1">
    <location>
        <begin position="245"/>
        <end position="256"/>
    </location>
</feature>
<feature type="compositionally biased region" description="Basic and acidic residues" evidence="1">
    <location>
        <begin position="214"/>
        <end position="227"/>
    </location>
</feature>
<dbReference type="AlphaFoldDB" id="A0A2P4YJK4"/>
<feature type="compositionally biased region" description="Basic and acidic residues" evidence="1">
    <location>
        <begin position="179"/>
        <end position="205"/>
    </location>
</feature>
<sequence>MTRAQSSNSPADDAERTSAPIFTPILPPRITSTSHAAFVKWRKDRREYEDTIRNRAKDETDDLIVPIKNTFDEGLLRQWCRLRWKMSMSDVTDELILDEVEKIISTVKNNSVPDIDREMAEHLRMDLSESDVNERVIQYFKLCHEIIDDHGWRVFFTEVHGKKQLCSILINSLEPKAHREEVDRTARFQTRKAKEDEKALDHEKAFQSQRRAKRDRDRGDRDAERPAQRSGGKKSTKKQRVADESSGSGPRPSPKGAIDRPKKPPTPCPHCGDLHWLSECTSATDSEKAEIRKKLRAQRSDGTKREVARLKRVRESIPDEKKTVTLNEVMQLPYCADTGADRTAISRKHVEELMLRDPAVKLTRLNTPMLIVGVAKHEIVCSASVQVRVLLNTAAGAVAIHDPVECLVIDDDEPEFILGQDLLKTLGIDVDRQLEQLVERDTDDGEDIADSDVGMPVSDTPPTDGDIRGA</sequence>
<dbReference type="Proteomes" id="UP000237271">
    <property type="component" value="Unassembled WGS sequence"/>
</dbReference>
<accession>A0A2P4YJK4</accession>
<dbReference type="OrthoDB" id="129199at2759"/>
<evidence type="ECO:0000313" key="3">
    <source>
        <dbReference type="Proteomes" id="UP000237271"/>
    </source>
</evidence>